<dbReference type="CDD" id="cd05930">
    <property type="entry name" value="A_NRPS"/>
    <property type="match status" value="6"/>
</dbReference>
<accession>A0A2P7ZD71</accession>
<proteinExistence type="predicted"/>
<keyword evidence="8" id="KW-1185">Reference proteome</keyword>
<feature type="domain" description="Carrier" evidence="6">
    <location>
        <begin position="7211"/>
        <end position="7285"/>
    </location>
</feature>
<dbReference type="STRING" id="40998.A0A2P7ZD71"/>
<dbReference type="InterPro" id="IPR010071">
    <property type="entry name" value="AA_adenyl_dom"/>
</dbReference>
<dbReference type="PROSITE" id="PS00012">
    <property type="entry name" value="PHOSPHOPANTETHEINE"/>
    <property type="match status" value="4"/>
</dbReference>
<dbReference type="InterPro" id="IPR045851">
    <property type="entry name" value="AMP-bd_C_sf"/>
</dbReference>
<dbReference type="Gene3D" id="1.10.1200.10">
    <property type="entry name" value="ACP-like"/>
    <property type="match status" value="4"/>
</dbReference>
<comment type="caution">
    <text evidence="7">The sequence shown here is derived from an EMBL/GenBank/DDBJ whole genome shotgun (WGS) entry which is preliminary data.</text>
</comment>
<sequence length="7744" mass="863192">MPLVITLRGHLQVDTLVAALQSLEQRHETLRTTFEERDGFGVQIVRPSQPVNLQKKDASIADCESILREEQTKAFDLGSEPAWRLSLIRMGEDHHVLSIVMHHIISDGWSVDVLSQELSSLYTSAVRGQVAQLTPLPIQYRDFAIWQKQPEQLTEHKRQLEYWTKELHESVPAQLLSDFKRPAILSGHADSVPVDIDSRLCERIKAFGSSHQVTANMILLAAFRAAHYRMTGVQDATIGTPVANRERPEVQHLIGFFVNTQCMRITLGEDDSFESLIQRVKSTTTAAFANQDVPFENIVSSLLPGSSDTSRNPLVQMLFALHSQRNSGKIDMADLEAQFMPTGATTRFDVEFHLISEDEHISGKAVFATDLFERTSIVGFVDVFLEILRQGLQHTRTPIATLPLRALSRDTRYTHVPVENRSYPRDSSIIDVFRCEVEQHAETIAVKDSKGQLTYAQLDEQSNRVASWLHSRHFRPETPICILAPRSCETVIAIFGIMKAGLPYLPLDVRVPPSRIDAVLSELDCRKVMLLGADVPPPHLHDTEVKIIKINEILTSKDQGCIDTAVPPSATNLAYLMFTSGSTGKPKGVMIEHRAVVRLVKNSNIQDPIPSGSRMAHLTNIAFDISAWEIFAALLNGGTLICIDYLTAVDSTALQSVFEQERINVAILSPALLKQCIAVAPSMISNLHVLYSAGDRLDGRDAIAARKLLPAHVYNAYGPTEAGIQSTIYRVEEEDEFVNGVPVGRTVDNSGAYIMDLSQKVIPDGVMGELVVTGDGLARGYTDPELDTDRFVHVNVEGNVLRAYRTGDRARVRRRDGQIEFFGRMDRQIKIRGHRIELADVEHALLGQDRIQDAAVVVRVPDNEDPEIVGFATVKDEDTAMSDESKTQVETWSDHFEVSFYKGIDEVDESRVGNDFLGWNSMYDGSKIDLGEMQEWLDDTMKTLLGGRPAGHVLEIGSGTGMILFGLGAGLQSYIGLDPSASAVRYISDKIQAYPLLRGKIRVQVGTAADLDKLPQLKPDVVILNSVVQYFPSPEYLMDVIHCVVRLPTVKKIFFGDLRAYSLNRNFLASRAIRILGDRASKEAVRQKMAELNESEEELLIDPELFIALRHQLPDVVAHVEILPKMMQATNELSAYRYAAIIHVRQYQDWSASLHRAETWLDFEQTRMSRAYLTKLLEDSSGSANVAIANIPHSKSIEDRSIIEALVVEGENGLDAAEESNQIGTNWLAAARSKAYRWPCLSPTDITEIARDAGWQVTISWARQRSQHGALDAFFSKPSATGQDEQIMVDFPVDKQLNLDSMTNRPLHQQKKRQIEARIRDSLHTQLPAHMIPARITILDKMPLNPNSKVDRKALNERARIVPKSKARAARIAPRSDIEVSLCVEVEEVLGVPVGMGDNFFDLGGHSLMASKLAARLSRRLQTRVAVKDVFDHPTLSELAVVIAQGSASDKAIPQILDRTGPVKQSFAQGRLWFFSQLNIGSLWYMLPLALRLRGAVDIHALDAALRTLESRHETLRTTFQERHGVGVQIVHEARSTPIRIVDVPGKDVISLEAALKLEQTKPFDLSREPGWRVSLLRVSEDDYVLSMVMHHIVSDGWSIEILLRELRKFYSAGVRGSDPLSCVKKLPIQYRDFAIWQKQDPQLQEHARQLEYWKEQLRDSSPAQFLLARPRPESLSGQAGVITLSITGNTYHNLRALCRSIQVTPYVVLLAAFRATHYRMTGVEDATIGTVSANRKRPEVEDVIGFFVNTQCIRIKIEDETFESLVHQVRAVTAAAAEHQDVPFESLVSALLPGSRDTSRNPLVQVLFALHSQKDIRNFSLEGVNAELLQPTPMTRFDVEFHLAQGIDKFEGNVLYATDIFEEKTIQTTVNVFQEILRRGLDNPKERITSLPLTDGLVELNDQRLLGVVKASYPRDSSVVHCFREQASRTPDALAVQDSTSQLSYRELDRYSDRISEWLIRHPHLSAETKVGVFSHRSCQAIIAFFGILKAGMAYLPLDIHLPIARLRNILSTIRGKRLVLVGPETSDPDFGLENVELKRLGDIRDDPAEIHGPGSVSDPTATSLAYVMFTSGSTGIPKGVMVEHRSILRVVKAHSFQDSLPRPLVMAHLTNPAFDVSVFEICSAILNGGRLVCIDHSTILDSKALGAQILRDKINAAVFPPALLKECLAAGRSILSGLEIIFSSGDRLDSQDAVEANAIAAKGVFNAYGPTENGVQSTVYKVEKNESYANGVPIGRAVNDSGAFVMDDRQRLVGNGVLGELVLTGDGLARGYTDASMDADRFIRISLNGTEVRAYRTGDRVRHRPTDGLIEFFGRMDRQIKIRGHRVEMSDIEELGEFYGMVLQDQDPLKQVSPLSIQYRDFATWQRQSAQLEAQEQQLQYWKRQLADSVPAELPNDLPRPAVLSGKAGYVTFNIEGHVYSKLQSFCSHQQVTAFIVLLATFRNVHYRITGVEDATVGTPHANRNRTELDNVIGFFVNTQCIRIPVAKDNSFEALVQKVRRVVTEAQSNQDVPFEQLVSTLIPGSRDTSRNPLVQIMFSLNAQQDLGRIRLEGVEGEVIPTTPLTRFDIEFHFFHNGDKLAGNVLYSRDLFEHETIQGIVSMFEDILGLGLENPKIPLARMTLTSGLKSLEGMDLIDIQRTNYPQESSVVDVFREQVVTRAHSVAVKDTGASLTYADLDRLSDRLAIWLVHQSFPAEGLVAILAPRSCQTIATFIGVMKAKLAYVPLDINQPAARTEDILSGISGDCKLVLLGDGVSELEFTMSDMQQIRIKDILDSDSKRDRPKMTPQPSATNLAYVMFTSGSTGTPKGVLVEHRSILRLVKNSNVVAKLPAAPIVAHLSNIAFDASVLEIYSAILNGGMLVCVDYLSSLNSHLLGSIFEKEAVESATLSPALLKHILAHNATALEKMKLVYIGGDRLDPRDASEARAIIQGPLFNVYGPTENTVLSVVYEVQENEHFAGDVPIGVCVSNSGAYVMDVYQELVPLGVSGELVLTGDGLARGYSNPGLNEGRFIHVVIDGKVQKAYRTGDRARYRPSDKKLQFLGRMDQQIKIRGHRVELQEIEQVMLAHEEVRDAAAVTVTSTDGEELEIIAFITAADQTTSPDGRIDTNIVNSMSSPEVNLGTRIGSEVRDWLQAQLPAYMVPSRIGTVNQMPVNANGKVDRRKLAQIAPELPRHETTERVAPRTEAELAICEELADILGVQVSVNDNFFSLGGHSLMATKLAARIARRLDARVSVKDVFDHPIIAGLAETIRRGSLPHAPIARNASSLRVEQSFAQNRLWFLDRMNLGASWYNIPLAVRLRGSLDIKALTQALKDLEERHEPLRTVFDEVDGVAVQIVRQECSAKLKIIDIEESDNLDRILQAEQTTPFDLTSETGWRITLMRLEDDEYVLSLVMHHIISDGWSVDVLRRELARLYSARIRGQDGLSLLSTLPIQYRDFAVWQKEQKIEHQRQLEYWIGQLADSTPAELLTDLPRPSILSGQADAVEIRLEGSLYQDLRQFCRSQQTTSFAVLLAAFRATHYRLTGARDATIGTPVANRNRTELENMIGFFVNTQCMRLQLDETVSTFKTLVQQVKIVTAAAYENQDVPFEKLVSALQPGSRDTSRNPLVQLMFALHSQQNLGVIELEGLAGEIVPVTASTRFDFEIHLYQNGDRLVGSALYATDLFDRSTIQNIVDVFQEVLRRGIGQPDTPIDNIPITDGLSDLRTIGLLDTSTRTYSRDSSLIDIFCEQVQMYPDAIAVLDQSSQLTYSELNHKSSQLATWLRTKRLPAESLVGVLVTRSCETIVAFLGILKADLAYLPLDVNVPLVRIESILQEINGHKLVLYESDTTAPRLDLEAVELVRIRDTLRSQEPDDATNSGPSPLATSLAYVIFTSGSTGKPKGVMVEHRSIIRLVKESNVVHHLSKNPRIAHLSNIAFDAATWEIYGALMNGGAVVCIDYFTTIDTIALGALFTKHMVTATMLPPALLKQCIATIPWVLSKLDLLFVAGDRFSGRDAVEVRKLSRAAVFNAYGPTENTVLSTIYSLEYNEPFASGVPIGQTVTNSGAFVLNSNQELVSLGVMGELVVTGDGLARGYYDSSLNSGRFINIILDGRSVRAYRTGDRARYRPKTGQIEFHGRIDRQVKIRGHRVELTEVEQALCVQEAVGDAVVVPRQREGQELEMIAFVVSPASRSESESGGQDHVENWTTHFDISTYADISHAIDQGDIGQDFAGWKSMYDGNLIDKIEMQEWLDDTMDTLLDGRPAGNVLEIGTGTGMILFNLGDGLRDYIGLDPARTAVDFVTNILAKSPLATRARVIQGAATDVSQLRNCHANLVVINSVAQYFPSSQYLLDLIKSLAQLPDVERIFLGDIRTNAINRQFLAARALHELGERSTKDDIRKKIRKLEEEEEELLVEPALFTGLTKTWPDLIRHVEIIPKRMRATNELSSYRYAAVLHVHRPDQRSESLRIIDEDSWIDFEASRMDLDALRKDGGDSQAWVSEARRRSTINASLSPKDLETLARNAGWNIELSCARQRSCKGALDAVFHKGSPMIRDQRILFKFPTDDHGQATASLTNHPLWRSNKRRLEIQAHENLQTTVPSYMVPSQIVALDRIPLNANGKFDRVVLEKQAQILNREDLIEARVAPRNEIELSLCEEFADILGVASVGITDNFFDLGGHSLMATRLAARLRRRLDLQLSVKEVFDNPVLADLALVIQRSSAPQSPITRIEDSGPVDLSFAQSRLYFLDRINIAPSSYLVSMAMHLHGSLRVGCLSIALQALEKRHETLRTVFEDHDGVGMQVVRKSPCTELNIVVLGEHSDWSIALREEQTTSFDLTKSPGWRPTLFKLNAEHHILSLVLHHIISDGWSIDILRRELSQFYLLAVQHQVDPFLSIQPLPIQYRDFAIWQRREQEGEQSRQLEYWTNQLMNSTPGELLIDLPRPPVPSGTAGSVRLTIEGAVYHELRAFCRAYRVTSFVALLAVFRAAHYRLTGVEDANIGTPIANRDRPEVHDLIGFFVNTQCMRISVDDDDTLSTLVHRVRATSLAAFDNQDVPFERIVSKLLPGSRDTSRTPLTQLIFAVHAQQGLGQVKLEGLDVETIQSTPSTRFDVECHLFQEEDKLDGTIVFADDLFRLETIETLVDVFHKILRQGLEQPETARIAALPLTTGAADLTQEIPCNRLESSDLSIIEIFRQQVAAHAEDIAVKDQSTKLTYVQLDEMSDHIAQWLRSQDIAKESIIGILSPRSCQSVATYLGVLKANLAYLPLDIRTPTARIESILSAVTGRRLVLTGDDSLLHDLKVSNVGQIRITDVLRVNVPQPHHDFFASEPTATSLAYVIFTSGTTGRPKGVMIEHRGVVRLVKESNLVRFVPPRPIVSYMANTAFDMSIWEMYTALLNGGTLICIDYLSSLDSQALKDVFTRECINTAMMSPAMVKQCLMNSTATLRDLRLLYIGGDRLDGRDALAAKELVQGPVYNVYGPTENSVASTLYEIDAEDMFVHGVPIGRSISNSETYVMDKWQQVLPVGTMGELVVAGDGLARGYTDPSLEKGRFVQIIVKGQAIRAYRTGDHVRYRRDGQLEFFGRTDSQVKIRGNRVELADVEQAILGHGAVLDAAVITANIQGQDSLDLVGFFTTNSLAVISDENSNGSVSNLEPIMAGTKAADLERDVRNRLQTRLSPYMVPTLIVALHRLPLNANSKVDRQELARIAGSLSQRDESRTRVAPRNGMEILLAEDFTEILGMKVGVTDNFFDLGGHSLMAMKLAARVSRRTNAYISVKDIFDQPTIESLAEIIQQGSTMYTPIQPASHSGPVELSFAQGRLWFLDQLNKGASWYLMPLAMRLRGSLDVEALTTALQAIESRHEVLRTVFPEWDGVGVQVLQPERPRDRQLQVIEIVSDEQTEVDRALREQQTTPFILESEAGWRVALIKVGEKEYILSIVMHHIVSDGWSVDVLRQELGQFYALALANLDPLSQIEPLPIQYRDFAIWQRQSEQIAEHERQLEYWMSQLADSIPAEFLSDYPRPQILSGAAEYVNLAVDGPLYHELQAFCGRHQVTPFVILLAAMRMTHYRFTGAEDVVIGTPIANRNRPELEKLIGFFVNTQCIRINVTDDDSLETLVRQARSTASAAFENQDVPFERIVSALMPGGSRDASRNPLAQIMFAVHGQRNLGRIDLAGLDGELLGAPASTRFDLEVHLFQDEDRFAGHVLYSTDLFARETIDSITSTFREVLRQGLAQPLAPVATLPVMSQSAPLVPRSIISDQTDYPRDLSVVDVFLKQVTAHPEAIAVKDSSSQLTYLDLDQRSDRIAAHLRQRNLPVETVIGVYAGRSCRTIVAFLGILKASLAYLPLDVNVPDARTILVLSDLPEAHRIVLYGDVEAVPNFGLPGVEMIRIDDMMTNVAQVDDQSLVIKPNPSSIAYIIYTSGSTGVPKGVEVTHRGITRLVIRGNVAERLPSQAVVAHLSNIAFDASVWEVYSGILNGGTLICIDYWTTLNTAALGKVFKNEKINAAMISPALLKQCLTDMPDQIENLDLLFAAGDRFDSADAINAQRLVRGAVFNAYGPTENTVLSAIHHVKDEQYPNGVPIGRSVSNSAAFVMDPHQRLVPPGVMGELVVAGDGLARGYTNASQNAHRFVEVYIDNQLIRAYRTGDRVRQRPTDNLLEFFGRLDRQVKIRGHRVELAEVEQVIIDCDVVADVAVVLADGAVKDEPIMVAFLTTKEIAGIGHHTTHEQVSDWSEHFDANTYAEIKAISSADVGVDFLGWTSMYDGSAIERNEMREWLDDTIATILDATTLDGGKLPNVLEIGSGTGMILFNLGQNFDHYIGYDPSQSAVQFVHNALKSLPDLSGKVDVRLGTATDSLELNGFNPDIVILNSVVQYFPSPEYLFTIIQGLAKLPGVKRLFFGDIRSLAMNKQFLASRAIFELGDRVSKGDILRKMAEFEEREEELLVDPGFFTELTERIPQLVKHVEILPKAMQSTNELSAFRYGAVIHIGDAEEDIETSTRIYEEEWVNFAGTGMNRGSLINLLQTSVDKSILAIGNIPYSKTFMERSVVEALGDDDITQLPLDWLSKIRAATKHSSSLSRKDLNEIGQETGWCPSVSWARQHSQHGALDVVFQRYEMTDRGPGKQHALKPRFPTDHKFRSRDSLANRPIQRLQQRRATSQVREVLRSKLPPYMIPTRIVALSKLPITTNGKVDRRQLANRTQSLPMKKSRTVRTSPRNATEELVCEVISDILGVDVSIEDDFFHLGGHSLMATKLAGRINRRLSSQVSVRDIFDCPIVADLAQLIRSKRTAHDSDVSERYSAPFALLPYQDPQDFVDQEIASQLDLTNDKIMDVYPITRTQKTFIWHPVNERPRYPSLVFFDFKDSADVNRLKEACEALVQRFDILRTVFLRASGSFYQIVMQRSDVAIEVHEVADELESATRRLQDWDYRHPLSLGHSLLRIGILKAKDSTVRVVFRLSHALYDGLSFEHIISALHALYHQRPLPMPQKFARYVQHMIHSREQGYSFWRSTLENSRMALLEHVVSDEAQQRSNEFLHLNRTFDAPFPANEFGITQATVFTTACAMMLARLTNTDDVVFGRIISGRQSLPTSCQQIVGPCTNDVPVRVRIDKSLDLKSLLQRVQDQYVDSFPFETLGFDDIKANCTSWPDSVTNYGCTTTFQNFEIFPESQVSDHKIRMDSMESEYQKNDTWKQAPLYDMNVTGAPEPDGRSLTIYVGVNGKLCDSSVPDRMLTEMCKTMLELTAALQ</sequence>
<dbReference type="SUPFAM" id="SSF53335">
    <property type="entry name" value="S-adenosyl-L-methionine-dependent methyltransferases"/>
    <property type="match status" value="3"/>
</dbReference>
<dbReference type="Gene3D" id="3.40.50.980">
    <property type="match status" value="12"/>
</dbReference>
<evidence type="ECO:0000256" key="2">
    <source>
        <dbReference type="ARBA" id="ARBA00022553"/>
    </source>
</evidence>
<dbReference type="Gene3D" id="3.30.559.10">
    <property type="entry name" value="Chloramphenicol acetyltransferase-like domain"/>
    <property type="match status" value="6"/>
</dbReference>
<dbReference type="Pfam" id="PF08242">
    <property type="entry name" value="Methyltransf_12"/>
    <property type="match status" value="1"/>
</dbReference>
<dbReference type="InterPro" id="IPR036736">
    <property type="entry name" value="ACP-like_sf"/>
</dbReference>
<dbReference type="Gene3D" id="2.30.38.10">
    <property type="entry name" value="Luciferase, Domain 3"/>
    <property type="match status" value="6"/>
</dbReference>
<dbReference type="SUPFAM" id="SSF56801">
    <property type="entry name" value="Acetyl-CoA synthetase-like"/>
    <property type="match status" value="6"/>
</dbReference>
<feature type="domain" description="Carrier" evidence="6">
    <location>
        <begin position="5713"/>
        <end position="5787"/>
    </location>
</feature>
<evidence type="ECO:0000259" key="6">
    <source>
        <dbReference type="PROSITE" id="PS50075"/>
    </source>
</evidence>
<dbReference type="InterPro" id="IPR023213">
    <property type="entry name" value="CAT-like_dom_sf"/>
</dbReference>
<keyword evidence="3" id="KW-0436">Ligase</keyword>
<dbReference type="Pfam" id="PF00668">
    <property type="entry name" value="Condensation"/>
    <property type="match status" value="7"/>
</dbReference>
<name>A0A2P7ZD71_9PEZI</name>
<dbReference type="CDD" id="cd19542">
    <property type="entry name" value="CT_NRPS-like"/>
    <property type="match status" value="1"/>
</dbReference>
<dbReference type="CDD" id="cd02440">
    <property type="entry name" value="AdoMet_MTases"/>
    <property type="match status" value="2"/>
</dbReference>
<organism evidence="7 8">
    <name type="scientific">Elsinoe australis</name>
    <dbReference type="NCBI Taxonomy" id="40998"/>
    <lineage>
        <taxon>Eukaryota</taxon>
        <taxon>Fungi</taxon>
        <taxon>Dikarya</taxon>
        <taxon>Ascomycota</taxon>
        <taxon>Pezizomycotina</taxon>
        <taxon>Dothideomycetes</taxon>
        <taxon>Dothideomycetidae</taxon>
        <taxon>Myriangiales</taxon>
        <taxon>Elsinoaceae</taxon>
        <taxon>Elsinoe</taxon>
    </lineage>
</organism>
<evidence type="ECO:0000313" key="8">
    <source>
        <dbReference type="Proteomes" id="UP000243723"/>
    </source>
</evidence>
<feature type="region of interest" description="Disordered" evidence="5">
    <location>
        <begin position="7116"/>
        <end position="7135"/>
    </location>
</feature>
<dbReference type="PANTHER" id="PTHR45527:SF1">
    <property type="entry name" value="FATTY ACID SYNTHASE"/>
    <property type="match status" value="1"/>
</dbReference>
<dbReference type="InterPro" id="IPR013217">
    <property type="entry name" value="Methyltransf_12"/>
</dbReference>
<dbReference type="NCBIfam" id="TIGR01733">
    <property type="entry name" value="AA-adenyl-dom"/>
    <property type="match status" value="5"/>
</dbReference>
<dbReference type="FunFam" id="3.30.300.30:FF:000084">
    <property type="entry name" value="Enniatin synthase"/>
    <property type="match status" value="3"/>
</dbReference>
<dbReference type="InterPro" id="IPR009081">
    <property type="entry name" value="PP-bd_ACP"/>
</dbReference>
<feature type="domain" description="Carrier" evidence="6">
    <location>
        <begin position="3186"/>
        <end position="3260"/>
    </location>
</feature>
<evidence type="ECO:0000256" key="1">
    <source>
        <dbReference type="ARBA" id="ARBA00022450"/>
    </source>
</evidence>
<dbReference type="Pfam" id="PF13193">
    <property type="entry name" value="AMP-binding_C"/>
    <property type="match status" value="1"/>
</dbReference>
<evidence type="ECO:0000313" key="7">
    <source>
        <dbReference type="EMBL" id="PSK46149.1"/>
    </source>
</evidence>
<dbReference type="FunFam" id="3.30.300.30:FF:000015">
    <property type="entry name" value="Nonribosomal peptide synthase SidD"/>
    <property type="match status" value="2"/>
</dbReference>
<dbReference type="SUPFAM" id="SSF47336">
    <property type="entry name" value="ACP-like"/>
    <property type="match status" value="5"/>
</dbReference>
<dbReference type="GO" id="GO:0043041">
    <property type="term" value="P:amino acid activation for nonribosomal peptide biosynthetic process"/>
    <property type="evidence" value="ECO:0007669"/>
    <property type="project" value="TreeGrafter"/>
</dbReference>
<dbReference type="EMBL" id="NHZQ01000236">
    <property type="protein sequence ID" value="PSK46149.1"/>
    <property type="molecule type" value="Genomic_DNA"/>
</dbReference>
<evidence type="ECO:0000256" key="5">
    <source>
        <dbReference type="SAM" id="MobiDB-lite"/>
    </source>
</evidence>
<dbReference type="Gene3D" id="3.30.559.30">
    <property type="entry name" value="Nonribosomal peptide synthetase, condensation domain"/>
    <property type="match status" value="7"/>
</dbReference>
<dbReference type="Proteomes" id="UP000243723">
    <property type="component" value="Unassembled WGS sequence"/>
</dbReference>
<dbReference type="InterPro" id="IPR029058">
    <property type="entry name" value="AB_hydrolase_fold"/>
</dbReference>
<gene>
    <name evidence="7" type="ORF">B9Z65_5117</name>
</gene>
<dbReference type="Pfam" id="PF00550">
    <property type="entry name" value="PP-binding"/>
    <property type="match status" value="5"/>
</dbReference>
<dbReference type="GO" id="GO:0031177">
    <property type="term" value="F:phosphopantetheine binding"/>
    <property type="evidence" value="ECO:0007669"/>
    <property type="project" value="InterPro"/>
</dbReference>
<dbReference type="InterPro" id="IPR025110">
    <property type="entry name" value="AMP-bd_C"/>
</dbReference>
<dbReference type="GO" id="GO:0016874">
    <property type="term" value="F:ligase activity"/>
    <property type="evidence" value="ECO:0007669"/>
    <property type="project" value="UniProtKB-KW"/>
</dbReference>
<keyword evidence="4" id="KW-0677">Repeat</keyword>
<dbReference type="PANTHER" id="PTHR45527">
    <property type="entry name" value="NONRIBOSOMAL PEPTIDE SYNTHETASE"/>
    <property type="match status" value="1"/>
</dbReference>
<dbReference type="Pfam" id="PF00501">
    <property type="entry name" value="AMP-binding"/>
    <property type="match status" value="6"/>
</dbReference>
<keyword evidence="1" id="KW-0596">Phosphopantetheine</keyword>
<dbReference type="PROSITE" id="PS50075">
    <property type="entry name" value="CARRIER"/>
    <property type="match status" value="5"/>
</dbReference>
<dbReference type="Pfam" id="PF08241">
    <property type="entry name" value="Methyltransf_11"/>
    <property type="match status" value="1"/>
</dbReference>
<dbReference type="GO" id="GO:0008757">
    <property type="term" value="F:S-adenosylmethionine-dependent methyltransferase activity"/>
    <property type="evidence" value="ECO:0007669"/>
    <property type="project" value="InterPro"/>
</dbReference>
<dbReference type="Gene3D" id="3.40.50.150">
    <property type="entry name" value="Vaccinia Virus protein VP39"/>
    <property type="match status" value="3"/>
</dbReference>
<protein>
    <submittedName>
        <fullName evidence="7">Nonribosomal peptide synthetase 2</fullName>
    </submittedName>
</protein>
<dbReference type="FunFam" id="1.10.1200.10:FF:000005">
    <property type="entry name" value="Nonribosomal peptide synthetase 1"/>
    <property type="match status" value="1"/>
</dbReference>
<dbReference type="SUPFAM" id="SSF52777">
    <property type="entry name" value="CoA-dependent acyltransferases"/>
    <property type="match status" value="13"/>
</dbReference>
<dbReference type="OrthoDB" id="416786at2759"/>
<dbReference type="CDD" id="cd19531">
    <property type="entry name" value="LCL_NRPS-like"/>
    <property type="match status" value="5"/>
</dbReference>
<dbReference type="NCBIfam" id="NF003417">
    <property type="entry name" value="PRK04813.1"/>
    <property type="match status" value="9"/>
</dbReference>
<dbReference type="Gene3D" id="3.40.50.1820">
    <property type="entry name" value="alpha/beta hydrolase"/>
    <property type="match status" value="1"/>
</dbReference>
<dbReference type="InterPro" id="IPR029063">
    <property type="entry name" value="SAM-dependent_MTases_sf"/>
</dbReference>
<dbReference type="InterPro" id="IPR006162">
    <property type="entry name" value="Ppantetheine_attach_site"/>
</dbReference>
<dbReference type="GO" id="GO:0005829">
    <property type="term" value="C:cytosol"/>
    <property type="evidence" value="ECO:0007669"/>
    <property type="project" value="TreeGrafter"/>
</dbReference>
<dbReference type="InterPro" id="IPR013216">
    <property type="entry name" value="Methyltransf_11"/>
</dbReference>
<keyword evidence="2" id="KW-0597">Phosphoprotein</keyword>
<evidence type="ECO:0000256" key="3">
    <source>
        <dbReference type="ARBA" id="ARBA00022598"/>
    </source>
</evidence>
<dbReference type="InterPro" id="IPR020806">
    <property type="entry name" value="PKS_PP-bd"/>
</dbReference>
<dbReference type="SMART" id="SM00823">
    <property type="entry name" value="PKS_PP"/>
    <property type="match status" value="5"/>
</dbReference>
<dbReference type="FunFam" id="3.40.50.980:FF:000001">
    <property type="entry name" value="Non-ribosomal peptide synthetase"/>
    <property type="match status" value="1"/>
</dbReference>
<feature type="domain" description="Carrier" evidence="6">
    <location>
        <begin position="1373"/>
        <end position="1447"/>
    </location>
</feature>
<dbReference type="InterPro" id="IPR001242">
    <property type="entry name" value="Condensation_dom"/>
</dbReference>
<evidence type="ECO:0000256" key="4">
    <source>
        <dbReference type="ARBA" id="ARBA00022737"/>
    </source>
</evidence>
<dbReference type="GO" id="GO:0009403">
    <property type="term" value="P:toxin biosynthetic process"/>
    <property type="evidence" value="ECO:0007669"/>
    <property type="project" value="UniProtKB-ARBA"/>
</dbReference>
<feature type="domain" description="Carrier" evidence="6">
    <location>
        <begin position="4634"/>
        <end position="4709"/>
    </location>
</feature>
<dbReference type="InterPro" id="IPR020845">
    <property type="entry name" value="AMP-binding_CS"/>
</dbReference>
<reference evidence="7 8" key="1">
    <citation type="submission" date="2017-05" db="EMBL/GenBank/DDBJ databases">
        <title>Draft genome sequence of Elsinoe australis.</title>
        <authorList>
            <person name="Cheng Q."/>
        </authorList>
    </citation>
    <scope>NUCLEOTIDE SEQUENCE [LARGE SCALE GENOMIC DNA]</scope>
    <source>
        <strain evidence="7 8">NL1</strain>
    </source>
</reference>
<dbReference type="Gene3D" id="3.30.300.30">
    <property type="match status" value="8"/>
</dbReference>
<dbReference type="PROSITE" id="PS00455">
    <property type="entry name" value="AMP_BINDING"/>
    <property type="match status" value="6"/>
</dbReference>
<dbReference type="InterPro" id="IPR000873">
    <property type="entry name" value="AMP-dep_synth/lig_dom"/>
</dbReference>